<reference evidence="2" key="2">
    <citation type="submission" date="2015-01" db="EMBL/GenBank/DDBJ databases">
        <title>Evolutionary Origins and Diversification of the Mycorrhizal Mutualists.</title>
        <authorList>
            <consortium name="DOE Joint Genome Institute"/>
            <consortium name="Mycorrhizal Genomics Consortium"/>
            <person name="Kohler A."/>
            <person name="Kuo A."/>
            <person name="Nagy L.G."/>
            <person name="Floudas D."/>
            <person name="Copeland A."/>
            <person name="Barry K.W."/>
            <person name="Cichocki N."/>
            <person name="Veneault-Fourrey C."/>
            <person name="LaButti K."/>
            <person name="Lindquist E.A."/>
            <person name="Lipzen A."/>
            <person name="Lundell T."/>
            <person name="Morin E."/>
            <person name="Murat C."/>
            <person name="Riley R."/>
            <person name="Ohm R."/>
            <person name="Sun H."/>
            <person name="Tunlid A."/>
            <person name="Henrissat B."/>
            <person name="Grigoriev I.V."/>
            <person name="Hibbett D.S."/>
            <person name="Martin F."/>
        </authorList>
    </citation>
    <scope>NUCLEOTIDE SEQUENCE [LARGE SCALE GENOMIC DNA]</scope>
    <source>
        <strain evidence="2">Zn</strain>
    </source>
</reference>
<evidence type="ECO:0000313" key="1">
    <source>
        <dbReference type="EMBL" id="KIN04335.1"/>
    </source>
</evidence>
<dbReference type="STRING" id="913774.A0A0C3HMS2"/>
<gene>
    <name evidence="1" type="ORF">OIDMADRAFT_194811</name>
</gene>
<proteinExistence type="predicted"/>
<dbReference type="HOGENOM" id="CLU_040458_0_0_1"/>
<name>A0A0C3HMS2_OIDMZ</name>
<dbReference type="AlphaFoldDB" id="A0A0C3HMS2"/>
<dbReference type="EMBL" id="KN832873">
    <property type="protein sequence ID" value="KIN04335.1"/>
    <property type="molecule type" value="Genomic_DNA"/>
</dbReference>
<reference evidence="1 2" key="1">
    <citation type="submission" date="2014-04" db="EMBL/GenBank/DDBJ databases">
        <authorList>
            <consortium name="DOE Joint Genome Institute"/>
            <person name="Kuo A."/>
            <person name="Martino E."/>
            <person name="Perotto S."/>
            <person name="Kohler A."/>
            <person name="Nagy L.G."/>
            <person name="Floudas D."/>
            <person name="Copeland A."/>
            <person name="Barry K.W."/>
            <person name="Cichocki N."/>
            <person name="Veneault-Fourrey C."/>
            <person name="LaButti K."/>
            <person name="Lindquist E.A."/>
            <person name="Lipzen A."/>
            <person name="Lundell T."/>
            <person name="Morin E."/>
            <person name="Murat C."/>
            <person name="Sun H."/>
            <person name="Tunlid A."/>
            <person name="Henrissat B."/>
            <person name="Grigoriev I.V."/>
            <person name="Hibbett D.S."/>
            <person name="Martin F."/>
            <person name="Nordberg H.P."/>
            <person name="Cantor M.N."/>
            <person name="Hua S.X."/>
        </authorList>
    </citation>
    <scope>NUCLEOTIDE SEQUENCE [LARGE SCALE GENOMIC DNA]</scope>
    <source>
        <strain evidence="1 2">Zn</strain>
    </source>
</reference>
<dbReference type="OrthoDB" id="4156714at2759"/>
<accession>A0A0C3HMS2</accession>
<organism evidence="1 2">
    <name type="scientific">Oidiodendron maius (strain Zn)</name>
    <dbReference type="NCBI Taxonomy" id="913774"/>
    <lineage>
        <taxon>Eukaryota</taxon>
        <taxon>Fungi</taxon>
        <taxon>Dikarya</taxon>
        <taxon>Ascomycota</taxon>
        <taxon>Pezizomycotina</taxon>
        <taxon>Leotiomycetes</taxon>
        <taxon>Leotiomycetes incertae sedis</taxon>
        <taxon>Myxotrichaceae</taxon>
        <taxon>Oidiodendron</taxon>
    </lineage>
</organism>
<evidence type="ECO:0000313" key="2">
    <source>
        <dbReference type="Proteomes" id="UP000054321"/>
    </source>
</evidence>
<sequence length="360" mass="41310">MKDQEHQQQHFRDKWQRREEKIQQIVSEKNNTIQSLCENVEDLASRGNKIQEKYNTLNRRQQEESFNRMETGRWLPMEESRVLADFERIRTQMRTWAKSAAVKNIAALQDIEEEQHASLMASLSRVAVVENNQLPGGLSTPKGPSLLLNALLAHDVYTSLFQTPFFFLNDNLEYGPTGDGLDVPLNKIYGLALASNVEDAHIWRSQTLRLLLPPPQVENTDGEKSLHQWTKGMIAKVAELHASRFAASSARHLIDANTANIKRLNSIYQEAALVAYMLWTRRTAMRLVTLSDMGSPTFDVDDSRFKPHTMVHPDDHDDKLKGRHITLIVHPLLQVYGTDQGRDYDKVRVWVPAEAWFDTK</sequence>
<dbReference type="InParanoid" id="A0A0C3HMS2"/>
<dbReference type="Proteomes" id="UP000054321">
    <property type="component" value="Unassembled WGS sequence"/>
</dbReference>
<protein>
    <submittedName>
        <fullName evidence="1">Uncharacterized protein</fullName>
    </submittedName>
</protein>
<keyword evidence="2" id="KW-1185">Reference proteome</keyword>